<dbReference type="SUPFAM" id="SSF51445">
    <property type="entry name" value="(Trans)glycosidases"/>
    <property type="match status" value="1"/>
</dbReference>
<gene>
    <name evidence="2" type="ORF">CWM47_02705</name>
</gene>
<dbReference type="Pfam" id="PF03662">
    <property type="entry name" value="Glyco_hydro_79n"/>
    <property type="match status" value="1"/>
</dbReference>
<organism evidence="2 3">
    <name type="scientific">Spirosoma pollinicola</name>
    <dbReference type="NCBI Taxonomy" id="2057025"/>
    <lineage>
        <taxon>Bacteria</taxon>
        <taxon>Pseudomonadati</taxon>
        <taxon>Bacteroidota</taxon>
        <taxon>Cytophagia</taxon>
        <taxon>Cytophagales</taxon>
        <taxon>Cytophagaceae</taxon>
        <taxon>Spirosoma</taxon>
    </lineage>
</organism>
<sequence>MNKLLLVYLLSFVSLVSTAQDKNTLAQVGVKQNAIDLKAMKRIGNVDERYQSFNVEMCEVIGGDFWIPYELVDSVKKQSTKTGFAALKWKIDPINLYEKKLRKLASALGPTYIRVSGTWANGVYFQNNDEPALSSPPTGFKNILTRQQWKGVVDFCKAVDGKLVSSFPISDGMRDESGTWQPKQVKAILEYTKAMGGEISAAEFFNEPSHASHGDAPKGYTGAQFAQEFALFKSFVAKAAPNMTIIGPGSTGEGGILPSGLDLSVDALLSPSPKPTFDVFTYHYYGTVSKRCLGGQKPELALTADWLSKTEKGLDFYQRARDKYNPGAPIWLTETAETACGGNPWAVTYIDSFRYLEQLGRLAKKGVQVVMHNTLARSEYALLDQDTHNPRPNYWAALLWNKLMGSQVFDGEQLEPGVDLFVHNSKKWSTGKSVLILNTNEKVTSVTIPADALQYLLTADELLTKKVKLNGTELKLTATDNVPPIQGKPLKKGQVNLPAHSILFLEFSK</sequence>
<reference evidence="2 3" key="1">
    <citation type="submission" date="2017-11" db="EMBL/GenBank/DDBJ databases">
        <title>Taxonomic description and genome sequences of Spirosoma HA7 sp. nov., isolated from pollen microhabitat of Corylus avellana.</title>
        <authorList>
            <person name="Ambika Manirajan B."/>
            <person name="Suarez C."/>
            <person name="Ratering S."/>
            <person name="Geissler-Plaum R."/>
            <person name="Cardinale M."/>
            <person name="Sylvia S."/>
        </authorList>
    </citation>
    <scope>NUCLEOTIDE SEQUENCE [LARGE SCALE GENOMIC DNA]</scope>
    <source>
        <strain evidence="2 3">HA7</strain>
    </source>
</reference>
<evidence type="ECO:0008006" key="4">
    <source>
        <dbReference type="Google" id="ProtNLM"/>
    </source>
</evidence>
<protein>
    <recommendedName>
        <fullName evidence="4">Glycosyl hydrolase family 79</fullName>
    </recommendedName>
</protein>
<feature type="chain" id="PRO_5014888233" description="Glycosyl hydrolase family 79" evidence="1">
    <location>
        <begin position="20"/>
        <end position="509"/>
    </location>
</feature>
<dbReference type="Gene3D" id="3.20.20.80">
    <property type="entry name" value="Glycosidases"/>
    <property type="match status" value="1"/>
</dbReference>
<dbReference type="RefSeq" id="WP_100986243.1">
    <property type="nucleotide sequence ID" value="NZ_CP025096.1"/>
</dbReference>
<accession>A0A2K8YT82</accession>
<dbReference type="EMBL" id="CP025096">
    <property type="protein sequence ID" value="AUD00820.1"/>
    <property type="molecule type" value="Genomic_DNA"/>
</dbReference>
<dbReference type="KEGG" id="spir:CWM47_02705"/>
<dbReference type="InterPro" id="IPR017853">
    <property type="entry name" value="GH"/>
</dbReference>
<dbReference type="AlphaFoldDB" id="A0A2K8YT82"/>
<dbReference type="OrthoDB" id="366350at2"/>
<dbReference type="GO" id="GO:0016798">
    <property type="term" value="F:hydrolase activity, acting on glycosyl bonds"/>
    <property type="evidence" value="ECO:0007669"/>
    <property type="project" value="InterPro"/>
</dbReference>
<feature type="signal peptide" evidence="1">
    <location>
        <begin position="1"/>
        <end position="19"/>
    </location>
</feature>
<dbReference type="Proteomes" id="UP000232883">
    <property type="component" value="Chromosome"/>
</dbReference>
<keyword evidence="1" id="KW-0732">Signal</keyword>
<evidence type="ECO:0000313" key="2">
    <source>
        <dbReference type="EMBL" id="AUD00820.1"/>
    </source>
</evidence>
<dbReference type="InterPro" id="IPR005199">
    <property type="entry name" value="Glyco_hydro_79"/>
</dbReference>
<evidence type="ECO:0000256" key="1">
    <source>
        <dbReference type="SAM" id="SignalP"/>
    </source>
</evidence>
<dbReference type="PANTHER" id="PTHR46145">
    <property type="entry name" value="HEPARANASE"/>
    <property type="match status" value="1"/>
</dbReference>
<evidence type="ECO:0000313" key="3">
    <source>
        <dbReference type="Proteomes" id="UP000232883"/>
    </source>
</evidence>
<dbReference type="GO" id="GO:0016020">
    <property type="term" value="C:membrane"/>
    <property type="evidence" value="ECO:0007669"/>
    <property type="project" value="InterPro"/>
</dbReference>
<name>A0A2K8YT82_9BACT</name>
<keyword evidence="3" id="KW-1185">Reference proteome</keyword>
<dbReference type="PANTHER" id="PTHR46145:SF4">
    <property type="entry name" value="HEPARANASE"/>
    <property type="match status" value="1"/>
</dbReference>
<proteinExistence type="predicted"/>